<evidence type="ECO:0000259" key="2">
    <source>
        <dbReference type="SMART" id="SM00829"/>
    </source>
</evidence>
<reference evidence="3" key="1">
    <citation type="submission" date="2020-11" db="EMBL/GenBank/DDBJ databases">
        <title>Adaptations for nitrogen fixation in a non-lichenized fungal sporocarp promotes dispersal by wood-feeding termites.</title>
        <authorList>
            <consortium name="DOE Joint Genome Institute"/>
            <person name="Koch R.A."/>
            <person name="Yoon G."/>
            <person name="Arayal U."/>
            <person name="Lail K."/>
            <person name="Amirebrahimi M."/>
            <person name="Labutti K."/>
            <person name="Lipzen A."/>
            <person name="Riley R."/>
            <person name="Barry K."/>
            <person name="Henrissat B."/>
            <person name="Grigoriev I.V."/>
            <person name="Herr J.R."/>
            <person name="Aime M.C."/>
        </authorList>
    </citation>
    <scope>NUCLEOTIDE SEQUENCE</scope>
    <source>
        <strain evidence="3">MCA 3950</strain>
    </source>
</reference>
<feature type="domain" description="Enoyl reductase (ER)" evidence="2">
    <location>
        <begin position="17"/>
        <end position="366"/>
    </location>
</feature>
<gene>
    <name evidence="3" type="ORF">BT62DRAFT_973837</name>
</gene>
<keyword evidence="4" id="KW-1185">Reference proteome</keyword>
<proteinExistence type="predicted"/>
<dbReference type="CDD" id="cd05288">
    <property type="entry name" value="PGDH"/>
    <property type="match status" value="1"/>
</dbReference>
<organism evidence="3 4">
    <name type="scientific">Guyanagaster necrorhizus</name>
    <dbReference type="NCBI Taxonomy" id="856835"/>
    <lineage>
        <taxon>Eukaryota</taxon>
        <taxon>Fungi</taxon>
        <taxon>Dikarya</taxon>
        <taxon>Basidiomycota</taxon>
        <taxon>Agaricomycotina</taxon>
        <taxon>Agaricomycetes</taxon>
        <taxon>Agaricomycetidae</taxon>
        <taxon>Agaricales</taxon>
        <taxon>Marasmiineae</taxon>
        <taxon>Physalacriaceae</taxon>
        <taxon>Guyanagaster</taxon>
    </lineage>
</organism>
<protein>
    <submittedName>
        <fullName evidence="3">NAD(P)-binding protein</fullName>
    </submittedName>
</protein>
<dbReference type="InterPro" id="IPR020843">
    <property type="entry name" value="ER"/>
</dbReference>
<dbReference type="SMART" id="SM00829">
    <property type="entry name" value="PKS_ER"/>
    <property type="match status" value="1"/>
</dbReference>
<dbReference type="EMBL" id="MU250552">
    <property type="protein sequence ID" value="KAG7442310.1"/>
    <property type="molecule type" value="Genomic_DNA"/>
</dbReference>
<dbReference type="Pfam" id="PF00107">
    <property type="entry name" value="ADH_zinc_N"/>
    <property type="match status" value="1"/>
</dbReference>
<dbReference type="SUPFAM" id="SSF50129">
    <property type="entry name" value="GroES-like"/>
    <property type="match status" value="1"/>
</dbReference>
<evidence type="ECO:0000256" key="1">
    <source>
        <dbReference type="ARBA" id="ARBA00023002"/>
    </source>
</evidence>
<dbReference type="GeneID" id="66111429"/>
<dbReference type="Proteomes" id="UP000812287">
    <property type="component" value="Unassembled WGS sequence"/>
</dbReference>
<dbReference type="Gene3D" id="3.90.180.10">
    <property type="entry name" value="Medium-chain alcohol dehydrogenases, catalytic domain"/>
    <property type="match status" value="1"/>
</dbReference>
<dbReference type="InterPro" id="IPR011032">
    <property type="entry name" value="GroES-like_sf"/>
</dbReference>
<evidence type="ECO:0000313" key="4">
    <source>
        <dbReference type="Proteomes" id="UP000812287"/>
    </source>
</evidence>
<evidence type="ECO:0000313" key="3">
    <source>
        <dbReference type="EMBL" id="KAG7442310.1"/>
    </source>
</evidence>
<sequence>MPQILNPRVVFSSIPEGPPDAETFTYLEDENIDIETVDLDGGILVEILALSLDPYMRNRMRPIEEPGDMPAFGMNDTVTGFGVGRILRSEGDGIEAGGHIYGFMPFKKFVVFPTTTAMSLEMSGLGLKVLSNPYGLPWHYFVGALGMSGQTAYYGLKDLASPISGQTLFVSAASGAVGHLVIQIAKLQKLKVIASCGSDEKVALALRLGADHAFNYRSSNISEELRRHGPIDIYFDNVGGPTLEAAIENANMHARFVICGMVSQYNSKLSDSYGVRNLWLLSRYRIRRVSYSWYTAKLYIFCTCRMEGMVMTDWAPKYEKEFFDTIPRYLASGAIKYVFHEYKGLESTSLAFANMLKGENTGKTVIILDEDVARPAQGQKEQ</sequence>
<dbReference type="PANTHER" id="PTHR43205:SF7">
    <property type="entry name" value="PROSTAGLANDIN REDUCTASE 1"/>
    <property type="match status" value="1"/>
</dbReference>
<dbReference type="GO" id="GO:0016628">
    <property type="term" value="F:oxidoreductase activity, acting on the CH-CH group of donors, NAD or NADP as acceptor"/>
    <property type="evidence" value="ECO:0007669"/>
    <property type="project" value="InterPro"/>
</dbReference>
<keyword evidence="1" id="KW-0560">Oxidoreductase</keyword>
<name>A0A9P8ANV2_9AGAR</name>
<accession>A0A9P8ANV2</accession>
<dbReference type="Pfam" id="PF16884">
    <property type="entry name" value="ADH_N_2"/>
    <property type="match status" value="1"/>
</dbReference>
<dbReference type="InterPro" id="IPR036291">
    <property type="entry name" value="NAD(P)-bd_dom_sf"/>
</dbReference>
<dbReference type="Gene3D" id="3.40.50.720">
    <property type="entry name" value="NAD(P)-binding Rossmann-like Domain"/>
    <property type="match status" value="1"/>
</dbReference>
<dbReference type="OrthoDB" id="809632at2759"/>
<dbReference type="AlphaFoldDB" id="A0A9P8ANV2"/>
<dbReference type="InterPro" id="IPR013149">
    <property type="entry name" value="ADH-like_C"/>
</dbReference>
<dbReference type="PANTHER" id="PTHR43205">
    <property type="entry name" value="PROSTAGLANDIN REDUCTASE"/>
    <property type="match status" value="1"/>
</dbReference>
<dbReference type="RefSeq" id="XP_043035810.1">
    <property type="nucleotide sequence ID" value="XM_043189132.1"/>
</dbReference>
<dbReference type="SUPFAM" id="SSF51735">
    <property type="entry name" value="NAD(P)-binding Rossmann-fold domains"/>
    <property type="match status" value="1"/>
</dbReference>
<dbReference type="InterPro" id="IPR041694">
    <property type="entry name" value="ADH_N_2"/>
</dbReference>
<dbReference type="InterPro" id="IPR045010">
    <property type="entry name" value="MDR_fam"/>
</dbReference>
<comment type="caution">
    <text evidence="3">The sequence shown here is derived from an EMBL/GenBank/DDBJ whole genome shotgun (WGS) entry which is preliminary data.</text>
</comment>
<dbReference type="FunFam" id="3.40.50.720:FF:000121">
    <property type="entry name" value="Prostaglandin reductase 2"/>
    <property type="match status" value="1"/>
</dbReference>